<reference evidence="1" key="1">
    <citation type="submission" date="2020-02" db="EMBL/GenBank/DDBJ databases">
        <authorList>
            <person name="Palmer J.M."/>
        </authorList>
    </citation>
    <scope>NUCLEOTIDE SEQUENCE</scope>
    <source>
        <strain evidence="1">EPUS1.4</strain>
        <tissue evidence="1">Thallus</tissue>
    </source>
</reference>
<evidence type="ECO:0000313" key="1">
    <source>
        <dbReference type="EMBL" id="KAF7503029.1"/>
    </source>
</evidence>
<name>A0A8H7A8Q2_9EURO</name>
<gene>
    <name evidence="1" type="ORF">GJ744_004705</name>
</gene>
<keyword evidence="2" id="KW-1185">Reference proteome</keyword>
<organism evidence="1 2">
    <name type="scientific">Endocarpon pusillum</name>
    <dbReference type="NCBI Taxonomy" id="364733"/>
    <lineage>
        <taxon>Eukaryota</taxon>
        <taxon>Fungi</taxon>
        <taxon>Dikarya</taxon>
        <taxon>Ascomycota</taxon>
        <taxon>Pezizomycotina</taxon>
        <taxon>Eurotiomycetes</taxon>
        <taxon>Chaetothyriomycetidae</taxon>
        <taxon>Verrucariales</taxon>
        <taxon>Verrucariaceae</taxon>
        <taxon>Endocarpon</taxon>
    </lineage>
</organism>
<proteinExistence type="predicted"/>
<protein>
    <submittedName>
        <fullName evidence="1">Uncharacterized protein</fullName>
    </submittedName>
</protein>
<evidence type="ECO:0000313" key="2">
    <source>
        <dbReference type="Proteomes" id="UP000606974"/>
    </source>
</evidence>
<comment type="caution">
    <text evidence="1">The sequence shown here is derived from an EMBL/GenBank/DDBJ whole genome shotgun (WGS) entry which is preliminary data.</text>
</comment>
<dbReference type="Proteomes" id="UP000606974">
    <property type="component" value="Unassembled WGS sequence"/>
</dbReference>
<sequence length="58" mass="6807">MITRAVSSEPDRVRFVPCATFLLDKWMNVNFFYRSQWAGDDDSGCYRRNQRIGTIDEA</sequence>
<accession>A0A8H7A8Q2</accession>
<dbReference type="AlphaFoldDB" id="A0A8H7A8Q2"/>
<dbReference type="EMBL" id="JAACFV010000201">
    <property type="protein sequence ID" value="KAF7503029.1"/>
    <property type="molecule type" value="Genomic_DNA"/>
</dbReference>